<evidence type="ECO:0000313" key="2">
    <source>
        <dbReference type="EMBL" id="KAL3103839.1"/>
    </source>
</evidence>
<gene>
    <name evidence="2" type="ORF">niasHS_000833</name>
</gene>
<keyword evidence="3" id="KW-1185">Reference proteome</keyword>
<dbReference type="InterPro" id="IPR014721">
    <property type="entry name" value="Ribsml_uS5_D2-typ_fold_subgr"/>
</dbReference>
<dbReference type="AlphaFoldDB" id="A0ABD2KN35"/>
<feature type="domain" description="Lon proteolytic" evidence="1">
    <location>
        <begin position="121"/>
        <end position="183"/>
    </location>
</feature>
<proteinExistence type="predicted"/>
<reference evidence="2 3" key="1">
    <citation type="submission" date="2024-10" db="EMBL/GenBank/DDBJ databases">
        <authorList>
            <person name="Kim D."/>
        </authorList>
    </citation>
    <scope>NUCLEOTIDE SEQUENCE [LARGE SCALE GENOMIC DNA]</scope>
    <source>
        <strain evidence="2">Taebaek</strain>
    </source>
</reference>
<dbReference type="Pfam" id="PF05362">
    <property type="entry name" value="Lon_C"/>
    <property type="match status" value="1"/>
</dbReference>
<dbReference type="Proteomes" id="UP001620645">
    <property type="component" value="Unassembled WGS sequence"/>
</dbReference>
<dbReference type="SUPFAM" id="SSF54211">
    <property type="entry name" value="Ribosomal protein S5 domain 2-like"/>
    <property type="match status" value="1"/>
</dbReference>
<evidence type="ECO:0000313" key="3">
    <source>
        <dbReference type="Proteomes" id="UP001620645"/>
    </source>
</evidence>
<accession>A0ABD2KN35</accession>
<dbReference type="InterPro" id="IPR020568">
    <property type="entry name" value="Ribosomal_Su5_D2-typ_SF"/>
</dbReference>
<comment type="caution">
    <text evidence="2">The sequence shown here is derived from an EMBL/GenBank/DDBJ whole genome shotgun (WGS) entry which is preliminary data.</text>
</comment>
<name>A0ABD2KN35_HETSC</name>
<evidence type="ECO:0000259" key="1">
    <source>
        <dbReference type="Pfam" id="PF05362"/>
    </source>
</evidence>
<dbReference type="EMBL" id="JBICCN010000009">
    <property type="protein sequence ID" value="KAL3103839.1"/>
    <property type="molecule type" value="Genomic_DNA"/>
</dbReference>
<dbReference type="InterPro" id="IPR008269">
    <property type="entry name" value="Lon_proteolytic"/>
</dbReference>
<sequence>MLDGMDKFVKIVSTDATELVNNGQLYAWTRAEAMCRQMCHTKNRNYRRLRKPNAPGLILGLTIVPPTGANRAEAAPALTVRFAVSPESRASYDTALARAQQLLGNVLIQPLFIRRWPRRHSPVVGPSGGAAFFCAVMSLMTNRLCRSDTAVSAVVTNGVALGAVGGLKWKADGARRAGLDRMVHFITDLDHQLNSIDSHDLCPDGIADHFDGSNATSAGQVLGKWLHMARKDSQLKRLYCSDHSYPKKLEWINNFKEVYFSVSTPSIVPFELVNELVNEKLTLSKKSFHKCLLKRCPIWETTTAVQKQQKKVENWDDNNLNYVHFDLICAHVVNGSADLSPDSHLKIYVELLRIPPPTIAPFILLQLVESNLKLALSPRFNSLVDAHFIGKSELTIWRQIRIHKNGPKTQLSVDTANNADSVPFPLPDHWLHSKIRFHFLRIGLPKNDLDLDLDPGKIQAWIQVINHSVIAWPPGQAFVHSGNATILCAVVSLFIHRLFRSDSAVTAAVKGTSFRTSPTILTDFNQLNSIHLDYLFTNIGDQNGSNQLQLLAIEPLNGSTISEAFLRSTTSSASYIIRIELYEPTEIGPFELINERTSEKLTLEKEGQLGNQLIIKRCQIGETIQWKDENSNNLNNVHFWLGSAKCIG</sequence>
<dbReference type="Gene3D" id="3.30.230.10">
    <property type="match status" value="1"/>
</dbReference>
<protein>
    <recommendedName>
        <fullName evidence="1">Lon proteolytic domain-containing protein</fullName>
    </recommendedName>
</protein>
<organism evidence="2 3">
    <name type="scientific">Heterodera schachtii</name>
    <name type="common">Sugarbeet cyst nematode worm</name>
    <name type="synonym">Tylenchus schachtii</name>
    <dbReference type="NCBI Taxonomy" id="97005"/>
    <lineage>
        <taxon>Eukaryota</taxon>
        <taxon>Metazoa</taxon>
        <taxon>Ecdysozoa</taxon>
        <taxon>Nematoda</taxon>
        <taxon>Chromadorea</taxon>
        <taxon>Rhabditida</taxon>
        <taxon>Tylenchina</taxon>
        <taxon>Tylenchomorpha</taxon>
        <taxon>Tylenchoidea</taxon>
        <taxon>Heteroderidae</taxon>
        <taxon>Heteroderinae</taxon>
        <taxon>Heterodera</taxon>
    </lineage>
</organism>